<dbReference type="PROSITE" id="PS51077">
    <property type="entry name" value="HTH_ICLR"/>
    <property type="match status" value="1"/>
</dbReference>
<proteinExistence type="predicted"/>
<comment type="caution">
    <text evidence="6">The sequence shown here is derived from an EMBL/GenBank/DDBJ whole genome shotgun (WGS) entry which is preliminary data.</text>
</comment>
<organism evidence="6 7">
    <name type="scientific">Neoroseomonas terrae</name>
    <dbReference type="NCBI Taxonomy" id="424799"/>
    <lineage>
        <taxon>Bacteria</taxon>
        <taxon>Pseudomonadati</taxon>
        <taxon>Pseudomonadota</taxon>
        <taxon>Alphaproteobacteria</taxon>
        <taxon>Acetobacterales</taxon>
        <taxon>Acetobacteraceae</taxon>
        <taxon>Neoroseomonas</taxon>
    </lineage>
</organism>
<dbReference type="Pfam" id="PF01614">
    <property type="entry name" value="IclR_C"/>
    <property type="match status" value="1"/>
</dbReference>
<dbReference type="Pfam" id="PF09339">
    <property type="entry name" value="HTH_IclR"/>
    <property type="match status" value="1"/>
</dbReference>
<dbReference type="PANTHER" id="PTHR30136:SF24">
    <property type="entry name" value="HTH-TYPE TRANSCRIPTIONAL REPRESSOR ALLR"/>
    <property type="match status" value="1"/>
</dbReference>
<evidence type="ECO:0000256" key="2">
    <source>
        <dbReference type="ARBA" id="ARBA00023125"/>
    </source>
</evidence>
<name>A0ABS5EQ79_9PROT</name>
<evidence type="ECO:0000256" key="3">
    <source>
        <dbReference type="ARBA" id="ARBA00023163"/>
    </source>
</evidence>
<keyword evidence="2" id="KW-0238">DNA-binding</keyword>
<dbReference type="Gene3D" id="1.10.10.10">
    <property type="entry name" value="Winged helix-like DNA-binding domain superfamily/Winged helix DNA-binding domain"/>
    <property type="match status" value="1"/>
</dbReference>
<evidence type="ECO:0000259" key="5">
    <source>
        <dbReference type="PROSITE" id="PS51078"/>
    </source>
</evidence>
<dbReference type="InterPro" id="IPR014757">
    <property type="entry name" value="Tscrpt_reg_IclR_C"/>
</dbReference>
<dbReference type="EMBL" id="JAAEDI010000042">
    <property type="protein sequence ID" value="MBR0653174.1"/>
    <property type="molecule type" value="Genomic_DNA"/>
</dbReference>
<gene>
    <name evidence="6" type="ORF">GXW78_26195</name>
</gene>
<sequence>MPPDGIEPLEPPAPDRLVGALQSGLRVLRYLCSRDTPVGVNQIARELGINPSTCFQLLKTLVHERLAVFDPNSKMYGASLGVVELAQGRLTRDAFIPLARPFLESLATGFGVTAALFRPVQGRRVVLVDFAEARSAVRIHMPIGQRMPMLLGAFGRCFAAKLNLPRPELRAEFRTLRWQDPPSFETYCAEVSAARRDGFAVDRGNYVRGVCISAALVEGERGEAVAAISCVGLSAQLDEPQLHALTANLRDAARQVSQALSGRFG</sequence>
<keyword evidence="7" id="KW-1185">Reference proteome</keyword>
<evidence type="ECO:0000256" key="1">
    <source>
        <dbReference type="ARBA" id="ARBA00023015"/>
    </source>
</evidence>
<dbReference type="RefSeq" id="WP_272876914.1">
    <property type="nucleotide sequence ID" value="NZ_JAAEDI010000042.1"/>
</dbReference>
<dbReference type="Gene3D" id="3.30.450.40">
    <property type="match status" value="1"/>
</dbReference>
<accession>A0ABS5EQ79</accession>
<reference evidence="7" key="1">
    <citation type="journal article" date="2021" name="Syst. Appl. Microbiol.">
        <title>Roseomonas hellenica sp. nov., isolated from roots of wild-growing Alkanna tinctoria.</title>
        <authorList>
            <person name="Rat A."/>
            <person name="Naranjo H.D."/>
            <person name="Lebbe L."/>
            <person name="Cnockaert M."/>
            <person name="Krigas N."/>
            <person name="Grigoriadou K."/>
            <person name="Maloupa E."/>
            <person name="Willems A."/>
        </authorList>
    </citation>
    <scope>NUCLEOTIDE SEQUENCE [LARGE SCALE GENOMIC DNA]</scope>
    <source>
        <strain evidence="7">LMG 31159</strain>
    </source>
</reference>
<dbReference type="InterPro" id="IPR036390">
    <property type="entry name" value="WH_DNA-bd_sf"/>
</dbReference>
<evidence type="ECO:0000313" key="6">
    <source>
        <dbReference type="EMBL" id="MBR0653174.1"/>
    </source>
</evidence>
<keyword evidence="1" id="KW-0805">Transcription regulation</keyword>
<evidence type="ECO:0000313" key="7">
    <source>
        <dbReference type="Proteomes" id="UP000698752"/>
    </source>
</evidence>
<dbReference type="PROSITE" id="PS51078">
    <property type="entry name" value="ICLR_ED"/>
    <property type="match status" value="1"/>
</dbReference>
<dbReference type="SUPFAM" id="SSF55781">
    <property type="entry name" value="GAF domain-like"/>
    <property type="match status" value="1"/>
</dbReference>
<evidence type="ECO:0000259" key="4">
    <source>
        <dbReference type="PROSITE" id="PS51077"/>
    </source>
</evidence>
<dbReference type="SUPFAM" id="SSF46785">
    <property type="entry name" value="Winged helix' DNA-binding domain"/>
    <property type="match status" value="1"/>
</dbReference>
<protein>
    <submittedName>
        <fullName evidence="6">IclR family transcriptional regulator</fullName>
    </submittedName>
</protein>
<dbReference type="InterPro" id="IPR029016">
    <property type="entry name" value="GAF-like_dom_sf"/>
</dbReference>
<feature type="domain" description="HTH iclR-type" evidence="4">
    <location>
        <begin position="18"/>
        <end position="80"/>
    </location>
</feature>
<feature type="domain" description="IclR-ED" evidence="5">
    <location>
        <begin position="81"/>
        <end position="262"/>
    </location>
</feature>
<dbReference type="InterPro" id="IPR036388">
    <property type="entry name" value="WH-like_DNA-bd_sf"/>
</dbReference>
<dbReference type="SMART" id="SM00346">
    <property type="entry name" value="HTH_ICLR"/>
    <property type="match status" value="1"/>
</dbReference>
<keyword evidence="3" id="KW-0804">Transcription</keyword>
<dbReference type="InterPro" id="IPR050707">
    <property type="entry name" value="HTH_MetabolicPath_Reg"/>
</dbReference>
<dbReference type="Proteomes" id="UP000698752">
    <property type="component" value="Unassembled WGS sequence"/>
</dbReference>
<dbReference type="InterPro" id="IPR005471">
    <property type="entry name" value="Tscrpt_reg_IclR_N"/>
</dbReference>
<dbReference type="PANTHER" id="PTHR30136">
    <property type="entry name" value="HELIX-TURN-HELIX TRANSCRIPTIONAL REGULATOR, ICLR FAMILY"/>
    <property type="match status" value="1"/>
</dbReference>